<dbReference type="PROSITE" id="PS51808">
    <property type="entry name" value="CHCH"/>
    <property type="match status" value="1"/>
</dbReference>
<dbReference type="EMBL" id="OC003701">
    <property type="protein sequence ID" value="CAD7263606.1"/>
    <property type="molecule type" value="Genomic_DNA"/>
</dbReference>
<comment type="similarity">
    <text evidence="1 3">Belongs to the CMC family.</text>
</comment>
<evidence type="ECO:0000256" key="2">
    <source>
        <dbReference type="ARBA" id="ARBA00023157"/>
    </source>
</evidence>
<name>A0A7R9G1K7_TIMSH</name>
<protein>
    <recommendedName>
        <fullName evidence="3">COX assembly mitochondrial protein</fullName>
    </recommendedName>
</protein>
<evidence type="ECO:0000256" key="3">
    <source>
        <dbReference type="RuleBase" id="RU364104"/>
    </source>
</evidence>
<dbReference type="InterPro" id="IPR013892">
    <property type="entry name" value="Cyt_c_biogenesis_Cmc1-like"/>
</dbReference>
<gene>
    <name evidence="4" type="ORF">TSIB3V08_LOCUS7679</name>
</gene>
<proteinExistence type="inferred from homology"/>
<accession>A0A7R9G1K7</accession>
<evidence type="ECO:0000256" key="1">
    <source>
        <dbReference type="ARBA" id="ARBA00007347"/>
    </source>
</evidence>
<keyword evidence="3" id="KW-0496">Mitochondrion</keyword>
<dbReference type="PANTHER" id="PTHR22977:SF5">
    <property type="entry name" value="COX ASSEMBLY MITOCHONDRIAL PROTEIN HOMOLOG"/>
    <property type="match status" value="1"/>
</dbReference>
<keyword evidence="2" id="KW-1015">Disulfide bond</keyword>
<reference evidence="4" key="1">
    <citation type="submission" date="2020-11" db="EMBL/GenBank/DDBJ databases">
        <authorList>
            <person name="Tran Van P."/>
        </authorList>
    </citation>
    <scope>NUCLEOTIDE SEQUENCE</scope>
</reference>
<evidence type="ECO:0000313" key="4">
    <source>
        <dbReference type="EMBL" id="CAD7263606.1"/>
    </source>
</evidence>
<comment type="subcellular location">
    <subcellularLocation>
        <location evidence="3">Mitochondrion</location>
    </subcellularLocation>
</comment>
<dbReference type="GO" id="GO:0005739">
    <property type="term" value="C:mitochondrion"/>
    <property type="evidence" value="ECO:0007669"/>
    <property type="project" value="UniProtKB-SubCell"/>
</dbReference>
<sequence>MKLGEPLPSLHKNFGHGTLLVERAAIMVPIQVQNNDYDEDPEDSEVKICSLFLGNPDDRKLRKVELEVMIPKKMREKARDEKCVEEVKAFTDCCKNSSIAMVIKCRTQNSLLKDCLTRWYQDEEFKALCRNEYLSERSEFRRTGLQQKHRTAAH</sequence>
<dbReference type="Pfam" id="PF08583">
    <property type="entry name" value="Cmc1"/>
    <property type="match status" value="1"/>
</dbReference>
<dbReference type="PANTHER" id="PTHR22977">
    <property type="entry name" value="COX ASSEMBLY MITOCHONDRIAL PROTEIN"/>
    <property type="match status" value="1"/>
</dbReference>
<dbReference type="AlphaFoldDB" id="A0A7R9G1K7"/>
<organism evidence="4">
    <name type="scientific">Timema shepardi</name>
    <name type="common">Walking stick</name>
    <dbReference type="NCBI Taxonomy" id="629360"/>
    <lineage>
        <taxon>Eukaryota</taxon>
        <taxon>Metazoa</taxon>
        <taxon>Ecdysozoa</taxon>
        <taxon>Arthropoda</taxon>
        <taxon>Hexapoda</taxon>
        <taxon>Insecta</taxon>
        <taxon>Pterygota</taxon>
        <taxon>Neoptera</taxon>
        <taxon>Polyneoptera</taxon>
        <taxon>Phasmatodea</taxon>
        <taxon>Timematodea</taxon>
        <taxon>Timematoidea</taxon>
        <taxon>Timematidae</taxon>
        <taxon>Timema</taxon>
    </lineage>
</organism>